<reference evidence="1" key="1">
    <citation type="submission" date="2015-06" db="EMBL/GenBank/DDBJ databases">
        <authorList>
            <person name="Joergensen T."/>
        </authorList>
    </citation>
    <scope>NUCLEOTIDE SEQUENCE</scope>
    <source>
        <strain evidence="1">RGRH0672</strain>
    </source>
</reference>
<protein>
    <recommendedName>
        <fullName evidence="2">Helix-turn-helix domain-containing protein</fullName>
    </recommendedName>
</protein>
<evidence type="ECO:0000313" key="1">
    <source>
        <dbReference type="EMBL" id="CRY95572.1"/>
    </source>
</evidence>
<sequence length="196" mass="21569">MEGRIDSSFTTEQRDLFASGIVAEIGVSAYAVWHAIKYYADYNTGKAFPGMRTIAAKLGIGVGSVSRAIESLERARMLRVVQGHSKRRGQTYIARERMSVTVGATTLCTIVIDYVPEKLRGQIKRLGESFKTGEHDPEAFAEVEIIPGDGFVWDEQTKTLRGKVAASALPAPNHASDDYHQQIGREILAKIMAPKK</sequence>
<name>A0A0H5QI58_9ZZZZ</name>
<proteinExistence type="predicted"/>
<evidence type="ECO:0008006" key="2">
    <source>
        <dbReference type="Google" id="ProtNLM"/>
    </source>
</evidence>
<accession>A0A0H5QI58</accession>
<dbReference type="EMBL" id="LN853293">
    <property type="protein sequence ID" value="CRY95572.1"/>
    <property type="molecule type" value="Genomic_DNA"/>
</dbReference>
<dbReference type="Pfam" id="PF13730">
    <property type="entry name" value="HTH_36"/>
    <property type="match status" value="1"/>
</dbReference>
<organism evidence="1">
    <name type="scientific">uncultured prokaryote</name>
    <dbReference type="NCBI Taxonomy" id="198431"/>
    <lineage>
        <taxon>unclassified sequences</taxon>
        <taxon>environmental samples</taxon>
    </lineage>
</organism>
<reference evidence="1" key="2">
    <citation type="submission" date="2015-07" db="EMBL/GenBank/DDBJ databases">
        <title>Plasmids, circular viruses and viroids from rat gut.</title>
        <authorList>
            <person name="Jorgensen T.J."/>
            <person name="Hansen M.A."/>
            <person name="Xu Z."/>
            <person name="Tabak M.A."/>
            <person name="Sorensen S.J."/>
            <person name="Hansen L.H."/>
        </authorList>
    </citation>
    <scope>NUCLEOTIDE SEQUENCE</scope>
    <source>
        <strain evidence="1">RGRH0672</strain>
    </source>
</reference>
<dbReference type="Gene3D" id="1.10.10.10">
    <property type="entry name" value="Winged helix-like DNA-binding domain superfamily/Winged helix DNA-binding domain"/>
    <property type="match status" value="1"/>
</dbReference>
<dbReference type="AlphaFoldDB" id="A0A0H5QI58"/>
<dbReference type="InterPro" id="IPR036388">
    <property type="entry name" value="WH-like_DNA-bd_sf"/>
</dbReference>